<evidence type="ECO:0000256" key="2">
    <source>
        <dbReference type="ARBA" id="ARBA00022448"/>
    </source>
</evidence>
<dbReference type="InterPro" id="IPR057366">
    <property type="entry name" value="TRPM-like"/>
</dbReference>
<proteinExistence type="predicted"/>
<evidence type="ECO:0000259" key="13">
    <source>
        <dbReference type="Pfam" id="PF25508"/>
    </source>
</evidence>
<feature type="transmembrane region" description="Helical" evidence="10">
    <location>
        <begin position="731"/>
        <end position="749"/>
    </location>
</feature>
<dbReference type="GO" id="GO:0099604">
    <property type="term" value="F:ligand-gated calcium channel activity"/>
    <property type="evidence" value="ECO:0007669"/>
    <property type="project" value="TreeGrafter"/>
</dbReference>
<feature type="domain" description="TRPM-like" evidence="13">
    <location>
        <begin position="484"/>
        <end position="709"/>
    </location>
</feature>
<feature type="coiled-coil region" evidence="8">
    <location>
        <begin position="1214"/>
        <end position="1241"/>
    </location>
</feature>
<evidence type="ECO:0000256" key="10">
    <source>
        <dbReference type="SAM" id="Phobius"/>
    </source>
</evidence>
<feature type="compositionally biased region" description="Basic and acidic residues" evidence="9">
    <location>
        <begin position="84"/>
        <end position="108"/>
    </location>
</feature>
<dbReference type="PANTHER" id="PTHR13800:SF12">
    <property type="entry name" value="TRANSIENT RECEPTOR POTENTIAL CATION CHANNEL SUBFAMILY M MEMBER-LIKE 2"/>
    <property type="match status" value="1"/>
</dbReference>
<dbReference type="GeneID" id="119746334"/>
<name>A0A914BT52_PATMI</name>
<reference evidence="14" key="1">
    <citation type="submission" date="2022-11" db="UniProtKB">
        <authorList>
            <consortium name="EnsemblMetazoa"/>
        </authorList>
    </citation>
    <scope>IDENTIFICATION</scope>
</reference>
<feature type="transmembrane region" description="Helical" evidence="10">
    <location>
        <begin position="1122"/>
        <end position="1146"/>
    </location>
</feature>
<dbReference type="OrthoDB" id="310870at2759"/>
<feature type="domain" description="Ion transport" evidence="11">
    <location>
        <begin position="864"/>
        <end position="1107"/>
    </location>
</feature>
<evidence type="ECO:0000259" key="12">
    <source>
        <dbReference type="Pfam" id="PF18139"/>
    </source>
</evidence>
<dbReference type="InterPro" id="IPR005821">
    <property type="entry name" value="Ion_trans_dom"/>
</dbReference>
<dbReference type="OMA" id="RICMAFS"/>
<evidence type="ECO:0000256" key="5">
    <source>
        <dbReference type="ARBA" id="ARBA00023065"/>
    </source>
</evidence>
<dbReference type="Pfam" id="PF25508">
    <property type="entry name" value="TRPM2"/>
    <property type="match status" value="1"/>
</dbReference>
<evidence type="ECO:0000256" key="3">
    <source>
        <dbReference type="ARBA" id="ARBA00022692"/>
    </source>
</evidence>
<keyword evidence="4 10" id="KW-1133">Transmembrane helix</keyword>
<feature type="transmembrane region" description="Helical" evidence="10">
    <location>
        <begin position="1074"/>
        <end position="1101"/>
    </location>
</feature>
<dbReference type="Pfam" id="PF00520">
    <property type="entry name" value="Ion_trans"/>
    <property type="match status" value="1"/>
</dbReference>
<evidence type="ECO:0000256" key="4">
    <source>
        <dbReference type="ARBA" id="ARBA00022989"/>
    </source>
</evidence>
<organism evidence="14 15">
    <name type="scientific">Patiria miniata</name>
    <name type="common">Bat star</name>
    <name type="synonym">Asterina miniata</name>
    <dbReference type="NCBI Taxonomy" id="46514"/>
    <lineage>
        <taxon>Eukaryota</taxon>
        <taxon>Metazoa</taxon>
        <taxon>Echinodermata</taxon>
        <taxon>Eleutherozoa</taxon>
        <taxon>Asterozoa</taxon>
        <taxon>Asteroidea</taxon>
        <taxon>Valvatacea</taxon>
        <taxon>Valvatida</taxon>
        <taxon>Asterinidae</taxon>
        <taxon>Patiria</taxon>
    </lineage>
</organism>
<evidence type="ECO:0000313" key="15">
    <source>
        <dbReference type="Proteomes" id="UP000887568"/>
    </source>
</evidence>
<evidence type="ECO:0000256" key="8">
    <source>
        <dbReference type="SAM" id="Coils"/>
    </source>
</evidence>
<evidence type="ECO:0000256" key="7">
    <source>
        <dbReference type="ARBA" id="ARBA00023303"/>
    </source>
</evidence>
<dbReference type="Proteomes" id="UP000887568">
    <property type="component" value="Unplaced"/>
</dbReference>
<dbReference type="PANTHER" id="PTHR13800">
    <property type="entry name" value="TRANSIENT RECEPTOR POTENTIAL CATION CHANNEL, SUBFAMILY M, MEMBER 6"/>
    <property type="match status" value="1"/>
</dbReference>
<evidence type="ECO:0000256" key="6">
    <source>
        <dbReference type="ARBA" id="ARBA00023136"/>
    </source>
</evidence>
<sequence>MADIDENVFFRQADVSVSKKKLAKSVLKRSSKYRLSTRHHRRGGLKKHLKAPTYEECQAKHNPSWIRNHICMRECIQFTPAPVDPERPDPHPDDPKCQCGNRKSDHDDRFCQNPDTKAKWKVETHTHTCTTNAFGEIEFIGAAGAGLGLKPRKYVRVDHNIHPNHLMQLLNTQWNLGTPKLLISVTGGARNFHMNTELENVFRKGLIKAALSTGTWIITGGTDVGVMKYVGDAIKDYALVSGITGRSVVAIGVASWGVIEQREKLIAEEGCFPAYYRVDAEDQKGVLLDPNHTHFILADDGTVGEFGVNIKFRARMEREISEQVYRNTNVSLPVVCLMVEGGPNTLATVYEAIMNGTPAVIIAGSGRAADILAFAFQRAPEIERTVKDSAGNYRKEKETMISDSLMVRLADMFREEFGEKELDIQLNRIKEMLMRRHLVTVYELGTGDIDGAILHALLTGNRGSIQDRLQLAQIWNRVDVAKREIFTEDWEWKKGELDDALHYALVNNQTDFVKLFMENGVSLKDYLTVRELTHLYNEVEKNTLLYEQLDKHRGKSSRKFTLIDVGGVIQELTTDTNVPLYLHHKDKFMLPESDFCSPARELFLYAILQNRVEMARMFWEEGKEAIPSALTASKILTSLAAKESHPDHSVAMKSHAASYEELALGVLNECYNDDKDLTALLLVMEQENWGKTTSLSLAKQGDNKNFIAHTGVQNLLTEIWSGKLSYKNNYWLLWACTFLPPLIPCIVNFREDVILKSRKSVDKQSKTHEIAGRQNRGQNGGQNGGQNDTYKDVLELSALQNAEENGAPYANNVDGVDKAENEDPDKYQETADIDITNSGKKLAWWQRFSLFYCAPIIIFRHNVLSYLVFLLLFSYIILANFTPTISIFEMVLIGWVGSLYLEELRQIVQGESNSWHRNFWFWISDYWNMVDIATLVLFAVGVGLRFFDDHLDHARIILALDLAIFYIRILQMFAISKNLGPKLIMIGKMLVDLAFFVAILCVFLIAYGVASQAILYPNSTSFQEVITGVFFKAYFQMDGELFLEDIEGNNGCSDNITLIAAGAPRCPQDSTIGVILLAIYMMLSNVLLLNLLIAMFSYTFSAVQENTDVFWRFQRYDLIKEYFNRPALVPPFIIIAHISFLVRFLIKKFCGRCLRFHTGKLKQRLSKSRAKQLVLWEAMHSNQYIAKEKIRLQSDISEQVRTTGERVEDILGKMEELFAGEKALEDRLNRQEDEMKRTNQALDWIVAFLKDNQLGSKEGPSSLKEVKPREESDFYEFGEEREVPTTLEECTHL</sequence>
<dbReference type="InterPro" id="IPR050927">
    <property type="entry name" value="TRPM"/>
</dbReference>
<keyword evidence="6 10" id="KW-0472">Membrane</keyword>
<protein>
    <submittedName>
        <fullName evidence="14">Uncharacterized protein</fullName>
    </submittedName>
</protein>
<dbReference type="RefSeq" id="XP_038079150.1">
    <property type="nucleotide sequence ID" value="XM_038223222.1"/>
</dbReference>
<dbReference type="Pfam" id="PF18139">
    <property type="entry name" value="LSDAT_euk"/>
    <property type="match status" value="1"/>
</dbReference>
<keyword evidence="8" id="KW-0175">Coiled coil</keyword>
<keyword evidence="3 10" id="KW-0812">Transmembrane</keyword>
<dbReference type="EnsemblMetazoa" id="XM_038223222.1">
    <property type="protein sequence ID" value="XP_038079150.1"/>
    <property type="gene ID" value="LOC119746334"/>
</dbReference>
<feature type="region of interest" description="Disordered" evidence="9">
    <location>
        <begin position="765"/>
        <end position="785"/>
    </location>
</feature>
<feature type="domain" description="TRPM SLOG" evidence="12">
    <location>
        <begin position="153"/>
        <end position="381"/>
    </location>
</feature>
<feature type="transmembrane region" description="Helical" evidence="10">
    <location>
        <begin position="953"/>
        <end position="970"/>
    </location>
</feature>
<evidence type="ECO:0000313" key="14">
    <source>
        <dbReference type="EnsemblMetazoa" id="XP_038079150.1"/>
    </source>
</evidence>
<evidence type="ECO:0000256" key="9">
    <source>
        <dbReference type="SAM" id="MobiDB-lite"/>
    </source>
</evidence>
<accession>A0A914BT52</accession>
<feature type="transmembrane region" description="Helical" evidence="10">
    <location>
        <begin position="850"/>
        <end position="878"/>
    </location>
</feature>
<feature type="region of interest" description="Disordered" evidence="9">
    <location>
        <begin position="81"/>
        <end position="108"/>
    </location>
</feature>
<keyword evidence="2" id="KW-0813">Transport</keyword>
<keyword evidence="15" id="KW-1185">Reference proteome</keyword>
<dbReference type="InterPro" id="IPR041491">
    <property type="entry name" value="TRPM_SLOG"/>
</dbReference>
<feature type="transmembrane region" description="Helical" evidence="10">
    <location>
        <begin position="990"/>
        <end position="1010"/>
    </location>
</feature>
<evidence type="ECO:0000256" key="1">
    <source>
        <dbReference type="ARBA" id="ARBA00004141"/>
    </source>
</evidence>
<keyword evidence="7" id="KW-0407">Ion channel</keyword>
<dbReference type="GO" id="GO:0005886">
    <property type="term" value="C:plasma membrane"/>
    <property type="evidence" value="ECO:0007669"/>
    <property type="project" value="TreeGrafter"/>
</dbReference>
<evidence type="ECO:0000259" key="11">
    <source>
        <dbReference type="Pfam" id="PF00520"/>
    </source>
</evidence>
<keyword evidence="5" id="KW-0406">Ion transport</keyword>
<comment type="subcellular location">
    <subcellularLocation>
        <location evidence="1">Membrane</location>
        <topology evidence="1">Multi-pass membrane protein</topology>
    </subcellularLocation>
</comment>
<feature type="transmembrane region" description="Helical" evidence="10">
    <location>
        <begin position="926"/>
        <end position="947"/>
    </location>
</feature>